<dbReference type="STRING" id="936435.F8PUB2"/>
<dbReference type="HOGENOM" id="CLU_032957_1_1_1"/>
<dbReference type="Gene3D" id="3.40.50.1820">
    <property type="entry name" value="alpha/beta hydrolase"/>
    <property type="match status" value="1"/>
</dbReference>
<evidence type="ECO:0000256" key="1">
    <source>
        <dbReference type="ARBA" id="ARBA00023157"/>
    </source>
</evidence>
<dbReference type="GO" id="GO:0006629">
    <property type="term" value="P:lipid metabolic process"/>
    <property type="evidence" value="ECO:0007669"/>
    <property type="project" value="InterPro"/>
</dbReference>
<dbReference type="Pfam" id="PF01764">
    <property type="entry name" value="Lipase_3"/>
    <property type="match status" value="1"/>
</dbReference>
<proteinExistence type="inferred from homology"/>
<protein>
    <recommendedName>
        <fullName evidence="5">Fungal lipase-type domain-containing protein</fullName>
    </recommendedName>
</protein>
<dbReference type="InParanoid" id="F8PUB2"/>
<evidence type="ECO:0000256" key="3">
    <source>
        <dbReference type="ARBA" id="ARBA00047591"/>
    </source>
</evidence>
<dbReference type="OMA" id="MEPRRWL"/>
<dbReference type="InterPro" id="IPR002921">
    <property type="entry name" value="Fungal_lipase-type"/>
</dbReference>
<organism evidence="7">
    <name type="scientific">Serpula lacrymans var. lacrymans (strain S7.3)</name>
    <name type="common">Dry rot fungus</name>
    <dbReference type="NCBI Taxonomy" id="936435"/>
    <lineage>
        <taxon>Eukaryota</taxon>
        <taxon>Fungi</taxon>
        <taxon>Dikarya</taxon>
        <taxon>Basidiomycota</taxon>
        <taxon>Agaricomycotina</taxon>
        <taxon>Agaricomycetes</taxon>
        <taxon>Agaricomycetidae</taxon>
        <taxon>Boletales</taxon>
        <taxon>Coniophorineae</taxon>
        <taxon>Serpulaceae</taxon>
        <taxon>Serpula</taxon>
    </lineage>
</organism>
<dbReference type="Proteomes" id="UP000008063">
    <property type="component" value="Unassembled WGS sequence"/>
</dbReference>
<keyword evidence="1" id="KW-1015">Disulfide bond</keyword>
<dbReference type="InterPro" id="IPR029058">
    <property type="entry name" value="AB_hydrolase_fold"/>
</dbReference>
<feature type="domain" description="Fungal lipase-type" evidence="5">
    <location>
        <begin position="63"/>
        <end position="200"/>
    </location>
</feature>
<dbReference type="SUPFAM" id="SSF53474">
    <property type="entry name" value="alpha/beta-Hydrolases"/>
    <property type="match status" value="1"/>
</dbReference>
<dbReference type="AlphaFoldDB" id="F8PUB2"/>
<comment type="catalytic activity">
    <reaction evidence="4">
        <text>a monoacylglycerol + H2O = glycerol + a fatty acid + H(+)</text>
        <dbReference type="Rhea" id="RHEA:15245"/>
        <dbReference type="ChEBI" id="CHEBI:15377"/>
        <dbReference type="ChEBI" id="CHEBI:15378"/>
        <dbReference type="ChEBI" id="CHEBI:17408"/>
        <dbReference type="ChEBI" id="CHEBI:17754"/>
        <dbReference type="ChEBI" id="CHEBI:28868"/>
    </reaction>
</comment>
<evidence type="ECO:0000259" key="5">
    <source>
        <dbReference type="Pfam" id="PF01764"/>
    </source>
</evidence>
<gene>
    <name evidence="6" type="ORF">SERLA73DRAFT_181013</name>
</gene>
<evidence type="ECO:0000313" key="7">
    <source>
        <dbReference type="Proteomes" id="UP000008063"/>
    </source>
</evidence>
<comment type="catalytic activity">
    <reaction evidence="3">
        <text>a diacylglycerol + H2O = a monoacylglycerol + a fatty acid + H(+)</text>
        <dbReference type="Rhea" id="RHEA:32731"/>
        <dbReference type="ChEBI" id="CHEBI:15377"/>
        <dbReference type="ChEBI" id="CHEBI:15378"/>
        <dbReference type="ChEBI" id="CHEBI:17408"/>
        <dbReference type="ChEBI" id="CHEBI:18035"/>
        <dbReference type="ChEBI" id="CHEBI:28868"/>
    </reaction>
</comment>
<reference evidence="7" key="1">
    <citation type="journal article" date="2011" name="Science">
        <title>The plant cell wall-decomposing machinery underlies the functional diversity of forest fungi.</title>
        <authorList>
            <person name="Eastwood D.C."/>
            <person name="Floudas D."/>
            <person name="Binder M."/>
            <person name="Majcherczyk A."/>
            <person name="Schneider P."/>
            <person name="Aerts A."/>
            <person name="Asiegbu F.O."/>
            <person name="Baker S.E."/>
            <person name="Barry K."/>
            <person name="Bendiksby M."/>
            <person name="Blumentritt M."/>
            <person name="Coutinho P.M."/>
            <person name="Cullen D."/>
            <person name="de Vries R.P."/>
            <person name="Gathman A."/>
            <person name="Goodell B."/>
            <person name="Henrissat B."/>
            <person name="Ihrmark K."/>
            <person name="Kauserud H."/>
            <person name="Kohler A."/>
            <person name="LaButti K."/>
            <person name="Lapidus A."/>
            <person name="Lavin J.L."/>
            <person name="Lee Y.-H."/>
            <person name="Lindquist E."/>
            <person name="Lilly W."/>
            <person name="Lucas S."/>
            <person name="Morin E."/>
            <person name="Murat C."/>
            <person name="Oguiza J.A."/>
            <person name="Park J."/>
            <person name="Pisabarro A.G."/>
            <person name="Riley R."/>
            <person name="Rosling A."/>
            <person name="Salamov A."/>
            <person name="Schmidt O."/>
            <person name="Schmutz J."/>
            <person name="Skrede I."/>
            <person name="Stenlid J."/>
            <person name="Wiebenga A."/>
            <person name="Xie X."/>
            <person name="Kuees U."/>
            <person name="Hibbett D.S."/>
            <person name="Hoffmeister D."/>
            <person name="Hoegberg N."/>
            <person name="Martin F."/>
            <person name="Grigoriev I.V."/>
            <person name="Watkinson S.C."/>
        </authorList>
    </citation>
    <scope>NUCLEOTIDE SEQUENCE [LARGE SCALE GENOMIC DNA]</scope>
    <source>
        <strain evidence="7">strain S7.3</strain>
    </source>
</reference>
<dbReference type="PANTHER" id="PTHR45856">
    <property type="entry name" value="ALPHA/BETA-HYDROLASES SUPERFAMILY PROTEIN"/>
    <property type="match status" value="1"/>
</dbReference>
<accession>F8PUB2</accession>
<dbReference type="EMBL" id="GL945479">
    <property type="protein sequence ID" value="EGO00425.1"/>
    <property type="molecule type" value="Genomic_DNA"/>
</dbReference>
<evidence type="ECO:0000313" key="6">
    <source>
        <dbReference type="EMBL" id="EGO00425.1"/>
    </source>
</evidence>
<comment type="similarity">
    <text evidence="2">Belongs to the AB hydrolase superfamily. Lipase family. Class 3 subfamily.</text>
</comment>
<evidence type="ECO:0000256" key="4">
    <source>
        <dbReference type="ARBA" id="ARBA00048461"/>
    </source>
</evidence>
<sequence>MANPPGISQSVYDDLVRYTKYSSGAYQILCPRPMGNTLVLQFTDVLTSTQGFVVRDDKRKEIIVAFRGSQNISHVLLDSQILMSPLNIPGLSQADDARVHSGFLFAFNSVASTVLNTVKVQFNAHPAYSLISTGHSLGGSLASIGAISMKSNFPNAHVKLFTFGQPRTGNGAFATLVEHILSPSNIFRAVHTFDGVPTMLSPQLGYVHHATEYWQFIEPPSPKNVKQCSGGEDPDGSASVRESKIPLIPLFHCLHNQFSGQQPPELTFLIWFISVKPYHWIQQSVCRLFVITHSE</sequence>
<evidence type="ECO:0000256" key="2">
    <source>
        <dbReference type="ARBA" id="ARBA00043996"/>
    </source>
</evidence>
<dbReference type="PANTHER" id="PTHR45856:SF24">
    <property type="entry name" value="FUNGAL LIPASE-LIKE DOMAIN-CONTAINING PROTEIN"/>
    <property type="match status" value="1"/>
</dbReference>
<name>F8PUB2_SERL3</name>
<dbReference type="CDD" id="cd00519">
    <property type="entry name" value="Lipase_3"/>
    <property type="match status" value="1"/>
</dbReference>
<dbReference type="InterPro" id="IPR051218">
    <property type="entry name" value="Sec_MonoDiacylglyc_Lipase"/>
</dbReference>
<dbReference type="OrthoDB" id="438440at2759"/>
<dbReference type="eggNOG" id="KOG4569">
    <property type="taxonomic scope" value="Eukaryota"/>
</dbReference>
<keyword evidence="7" id="KW-1185">Reference proteome</keyword>